<sequence length="192" mass="20361">MRNAAVPTTSASPPLPHRPCLTDPASPTLPHHLCLTDPPSPTLPHRPSLTDPASPPLPHHLCLTTSASPSLPHHLCLTISASPTPPHRNKPSAAGYTLLNILALAKTISLPHTFDPSSLPLVVESCCAGWQHSREKPAGGPYLSDPPPSPPAVTGAWLLCLARCYLPHRSRNMCVLGVELSLQRTEGHGTYG</sequence>
<organism evidence="2 3">
    <name type="scientific">Knipowitschia caucasica</name>
    <name type="common">Caucasian dwarf goby</name>
    <name type="synonym">Pomatoschistus caucasicus</name>
    <dbReference type="NCBI Taxonomy" id="637954"/>
    <lineage>
        <taxon>Eukaryota</taxon>
        <taxon>Metazoa</taxon>
        <taxon>Chordata</taxon>
        <taxon>Craniata</taxon>
        <taxon>Vertebrata</taxon>
        <taxon>Euteleostomi</taxon>
        <taxon>Actinopterygii</taxon>
        <taxon>Neopterygii</taxon>
        <taxon>Teleostei</taxon>
        <taxon>Neoteleostei</taxon>
        <taxon>Acanthomorphata</taxon>
        <taxon>Gobiaria</taxon>
        <taxon>Gobiiformes</taxon>
        <taxon>Gobioidei</taxon>
        <taxon>Gobiidae</taxon>
        <taxon>Gobiinae</taxon>
        <taxon>Knipowitschia</taxon>
    </lineage>
</organism>
<proteinExistence type="predicted"/>
<name>A0AAV2LDH5_KNICA</name>
<dbReference type="AlphaFoldDB" id="A0AAV2LDH5"/>
<accession>A0AAV2LDH5</accession>
<keyword evidence="3" id="KW-1185">Reference proteome</keyword>
<evidence type="ECO:0000313" key="3">
    <source>
        <dbReference type="Proteomes" id="UP001497482"/>
    </source>
</evidence>
<feature type="region of interest" description="Disordered" evidence="1">
    <location>
        <begin position="1"/>
        <end position="23"/>
    </location>
</feature>
<dbReference type="Proteomes" id="UP001497482">
    <property type="component" value="Chromosome 22"/>
</dbReference>
<gene>
    <name evidence="2" type="ORF">KC01_LOCUS26876</name>
</gene>
<feature type="compositionally biased region" description="Polar residues" evidence="1">
    <location>
        <begin position="1"/>
        <end position="12"/>
    </location>
</feature>
<dbReference type="EMBL" id="OZ035844">
    <property type="protein sequence ID" value="CAL1598503.1"/>
    <property type="molecule type" value="Genomic_DNA"/>
</dbReference>
<reference evidence="2 3" key="1">
    <citation type="submission" date="2024-04" db="EMBL/GenBank/DDBJ databases">
        <authorList>
            <person name="Waldvogel A.-M."/>
            <person name="Schoenle A."/>
        </authorList>
    </citation>
    <scope>NUCLEOTIDE SEQUENCE [LARGE SCALE GENOMIC DNA]</scope>
</reference>
<evidence type="ECO:0000256" key="1">
    <source>
        <dbReference type="SAM" id="MobiDB-lite"/>
    </source>
</evidence>
<evidence type="ECO:0000313" key="2">
    <source>
        <dbReference type="EMBL" id="CAL1598503.1"/>
    </source>
</evidence>
<protein>
    <submittedName>
        <fullName evidence="2">Uncharacterized protein</fullName>
    </submittedName>
</protein>